<protein>
    <submittedName>
        <fullName evidence="1">Uncharacterized protein</fullName>
    </submittedName>
</protein>
<gene>
    <name evidence="1" type="ordered locus">RB6693</name>
</gene>
<dbReference type="EMBL" id="BX294144">
    <property type="protein sequence ID" value="CAD74950.1"/>
    <property type="molecule type" value="Genomic_DNA"/>
</dbReference>
<name>Q7UPV8_RHOBA</name>
<dbReference type="KEGG" id="rba:RB6693"/>
<dbReference type="STRING" id="243090.RB6693"/>
<dbReference type="Proteomes" id="UP000001025">
    <property type="component" value="Chromosome"/>
</dbReference>
<dbReference type="AlphaFoldDB" id="Q7UPV8"/>
<evidence type="ECO:0000313" key="1">
    <source>
        <dbReference type="EMBL" id="CAD74950.1"/>
    </source>
</evidence>
<accession>Q7UPV8</accession>
<reference evidence="1 2" key="1">
    <citation type="journal article" date="2003" name="Proc. Natl. Acad. Sci. U.S.A.">
        <title>Complete genome sequence of the marine planctomycete Pirellula sp. strain 1.</title>
        <authorList>
            <person name="Gloeckner F.O."/>
            <person name="Kube M."/>
            <person name="Bauer M."/>
            <person name="Teeling H."/>
            <person name="Lombardot T."/>
            <person name="Ludwig W."/>
            <person name="Gade D."/>
            <person name="Beck A."/>
            <person name="Borzym K."/>
            <person name="Heitmann K."/>
            <person name="Rabus R."/>
            <person name="Schlesner H."/>
            <person name="Amann R."/>
            <person name="Reinhardt R."/>
        </authorList>
    </citation>
    <scope>NUCLEOTIDE SEQUENCE [LARGE SCALE GENOMIC DNA]</scope>
    <source>
        <strain evidence="2">DSM 10527 / NCIMB 13988 / SH1</strain>
    </source>
</reference>
<keyword evidence="2" id="KW-1185">Reference proteome</keyword>
<sequence>MRVGIRFTCFTFSQWLCIRRLCPSSVFSLCNSAGQQIETSSKFGESPALPSTTSRRLHSTCDGAECSLLDFRIWEGKATFLDCSSKRDGCWSIKSEHSKKGRKKLRRKPQKHFEADLASVATTTQRPIYRFLRGGSAIAKV</sequence>
<organism evidence="1 2">
    <name type="scientific">Rhodopirellula baltica (strain DSM 10527 / NCIMB 13988 / SH1)</name>
    <dbReference type="NCBI Taxonomy" id="243090"/>
    <lineage>
        <taxon>Bacteria</taxon>
        <taxon>Pseudomonadati</taxon>
        <taxon>Planctomycetota</taxon>
        <taxon>Planctomycetia</taxon>
        <taxon>Pirellulales</taxon>
        <taxon>Pirellulaceae</taxon>
        <taxon>Rhodopirellula</taxon>
    </lineage>
</organism>
<dbReference type="InParanoid" id="Q7UPV8"/>
<evidence type="ECO:0000313" key="2">
    <source>
        <dbReference type="Proteomes" id="UP000001025"/>
    </source>
</evidence>
<dbReference type="HOGENOM" id="CLU_1823813_0_0_0"/>
<dbReference type="EnsemblBacteria" id="CAD74950">
    <property type="protein sequence ID" value="CAD74950"/>
    <property type="gene ID" value="RB6693"/>
</dbReference>
<proteinExistence type="predicted"/>